<dbReference type="Pfam" id="PF18075">
    <property type="entry name" value="FtsX_ECD"/>
    <property type="match status" value="1"/>
</dbReference>
<evidence type="ECO:0000313" key="15">
    <source>
        <dbReference type="Proteomes" id="UP000525298"/>
    </source>
</evidence>
<keyword evidence="15" id="KW-1185">Reference proteome</keyword>
<accession>A0A7W0HJD8</accession>
<comment type="subcellular location">
    <subcellularLocation>
        <location evidence="1">Cell membrane</location>
        <topology evidence="1">Multi-pass membrane protein</topology>
    </subcellularLocation>
</comment>
<protein>
    <recommendedName>
        <fullName evidence="3 10">Cell division protein FtsX</fullName>
    </recommendedName>
</protein>
<dbReference type="GO" id="GO:0051301">
    <property type="term" value="P:cell division"/>
    <property type="evidence" value="ECO:0007669"/>
    <property type="project" value="UniProtKB-KW"/>
</dbReference>
<reference evidence="14 15" key="1">
    <citation type="submission" date="2020-07" db="EMBL/GenBank/DDBJ databases">
        <title>Genomic Encyclopedia of Type Strains, Phase IV (KMG-IV): sequencing the most valuable type-strain genomes for metagenomic binning, comparative biology and taxonomic classification.</title>
        <authorList>
            <person name="Goeker M."/>
        </authorList>
    </citation>
    <scope>NUCLEOTIDE SEQUENCE [LARGE SCALE GENOMIC DNA]</scope>
    <source>
        <strain evidence="14 15">DSM 17721</strain>
    </source>
</reference>
<keyword evidence="7 11" id="KW-1133">Transmembrane helix</keyword>
<dbReference type="AlphaFoldDB" id="A0A7W0HJD8"/>
<feature type="domain" description="ABC3 transporter permease C-terminal" evidence="12">
    <location>
        <begin position="173"/>
        <end position="291"/>
    </location>
</feature>
<gene>
    <name evidence="14" type="ORF">HNR65_000406</name>
</gene>
<feature type="transmembrane region" description="Helical" evidence="11">
    <location>
        <begin position="21"/>
        <end position="41"/>
    </location>
</feature>
<dbReference type="InterPro" id="IPR003838">
    <property type="entry name" value="ABC3_permease_C"/>
</dbReference>
<comment type="similarity">
    <text evidence="2 10">Belongs to the ABC-4 integral membrane protein family. FtsX subfamily.</text>
</comment>
<evidence type="ECO:0000256" key="2">
    <source>
        <dbReference type="ARBA" id="ARBA00007379"/>
    </source>
</evidence>
<dbReference type="PIRSF" id="PIRSF003097">
    <property type="entry name" value="FtsX"/>
    <property type="match status" value="1"/>
</dbReference>
<evidence type="ECO:0000256" key="6">
    <source>
        <dbReference type="ARBA" id="ARBA00022692"/>
    </source>
</evidence>
<keyword evidence="6 11" id="KW-0812">Transmembrane</keyword>
<evidence type="ECO:0000313" key="14">
    <source>
        <dbReference type="EMBL" id="MBA2880099.1"/>
    </source>
</evidence>
<feature type="transmembrane region" description="Helical" evidence="11">
    <location>
        <begin position="223"/>
        <end position="245"/>
    </location>
</feature>
<evidence type="ECO:0000256" key="10">
    <source>
        <dbReference type="PIRNR" id="PIRNR003097"/>
    </source>
</evidence>
<dbReference type="Pfam" id="PF02687">
    <property type="entry name" value="FtsX"/>
    <property type="match status" value="1"/>
</dbReference>
<organism evidence="14 15">
    <name type="scientific">Desulfosalsimonas propionicica</name>
    <dbReference type="NCBI Taxonomy" id="332175"/>
    <lineage>
        <taxon>Bacteria</taxon>
        <taxon>Pseudomonadati</taxon>
        <taxon>Thermodesulfobacteriota</taxon>
        <taxon>Desulfobacteria</taxon>
        <taxon>Desulfobacterales</taxon>
        <taxon>Desulfosalsimonadaceae</taxon>
        <taxon>Desulfosalsimonas</taxon>
    </lineage>
</organism>
<evidence type="ECO:0000256" key="1">
    <source>
        <dbReference type="ARBA" id="ARBA00004651"/>
    </source>
</evidence>
<evidence type="ECO:0000256" key="9">
    <source>
        <dbReference type="ARBA" id="ARBA00023306"/>
    </source>
</evidence>
<feature type="transmembrane region" description="Helical" evidence="11">
    <location>
        <begin position="166"/>
        <end position="187"/>
    </location>
</feature>
<evidence type="ECO:0000259" key="12">
    <source>
        <dbReference type="Pfam" id="PF02687"/>
    </source>
</evidence>
<dbReference type="PANTHER" id="PTHR47755">
    <property type="entry name" value="CELL DIVISION PROTEIN FTSX"/>
    <property type="match status" value="1"/>
</dbReference>
<dbReference type="Gene3D" id="3.30.70.3040">
    <property type="match status" value="1"/>
</dbReference>
<keyword evidence="9 10" id="KW-0131">Cell cycle</keyword>
<evidence type="ECO:0000256" key="5">
    <source>
        <dbReference type="ARBA" id="ARBA00022618"/>
    </source>
</evidence>
<evidence type="ECO:0000256" key="8">
    <source>
        <dbReference type="ARBA" id="ARBA00023136"/>
    </source>
</evidence>
<evidence type="ECO:0000256" key="11">
    <source>
        <dbReference type="SAM" id="Phobius"/>
    </source>
</evidence>
<sequence>MMDMFRRAAADFVRHRFLHGTCFLTVSLSVFIVSAFGLFLVNAGELMDAWQQGVRITAYLKSDISGQQALALAGELEQKPEVASVSHVSGKEGLEWLKEQIGGQTDLLADLSENPLPDALEIRPEQGLTGADAFDALAKSVSARAEVADVEYGRNWLHRFYGVYNLFRMTAAVMAVLVIVAIMFIGANTFRLILYSRQEEIEITRIIGADETFVKYPLYLESILLGLCGAVAGLGLLYAAFLSVIPRVSPGGLLPVFQIRFLSLGWILMILMASMFVGWVGCWFTVRRFLRI</sequence>
<keyword evidence="4 10" id="KW-1003">Cell membrane</keyword>
<dbReference type="InterPro" id="IPR004513">
    <property type="entry name" value="FtsX"/>
</dbReference>
<evidence type="ECO:0000256" key="4">
    <source>
        <dbReference type="ARBA" id="ARBA00022475"/>
    </source>
</evidence>
<proteinExistence type="inferred from homology"/>
<dbReference type="Proteomes" id="UP000525298">
    <property type="component" value="Unassembled WGS sequence"/>
</dbReference>
<name>A0A7W0HJD8_9BACT</name>
<dbReference type="InterPro" id="IPR040690">
    <property type="entry name" value="FtsX_ECD"/>
</dbReference>
<dbReference type="RefSeq" id="WP_181549765.1">
    <property type="nucleotide sequence ID" value="NZ_JACDUS010000001.1"/>
</dbReference>
<keyword evidence="5 10" id="KW-0132">Cell division</keyword>
<evidence type="ECO:0000259" key="13">
    <source>
        <dbReference type="Pfam" id="PF18075"/>
    </source>
</evidence>
<feature type="transmembrane region" description="Helical" evidence="11">
    <location>
        <begin position="265"/>
        <end position="286"/>
    </location>
</feature>
<dbReference type="EMBL" id="JACDUS010000001">
    <property type="protein sequence ID" value="MBA2880099.1"/>
    <property type="molecule type" value="Genomic_DNA"/>
</dbReference>
<evidence type="ECO:0000256" key="3">
    <source>
        <dbReference type="ARBA" id="ARBA00021907"/>
    </source>
</evidence>
<dbReference type="GO" id="GO:0005886">
    <property type="term" value="C:plasma membrane"/>
    <property type="evidence" value="ECO:0007669"/>
    <property type="project" value="UniProtKB-SubCell"/>
</dbReference>
<feature type="domain" description="FtsX extracellular" evidence="13">
    <location>
        <begin position="54"/>
        <end position="150"/>
    </location>
</feature>
<dbReference type="PANTHER" id="PTHR47755:SF1">
    <property type="entry name" value="CELL DIVISION PROTEIN FTSX"/>
    <property type="match status" value="1"/>
</dbReference>
<evidence type="ECO:0000256" key="7">
    <source>
        <dbReference type="ARBA" id="ARBA00022989"/>
    </source>
</evidence>
<comment type="caution">
    <text evidence="14">The sequence shown here is derived from an EMBL/GenBank/DDBJ whole genome shotgun (WGS) entry which is preliminary data.</text>
</comment>
<keyword evidence="8 10" id="KW-0472">Membrane</keyword>